<gene>
    <name evidence="1" type="ORF">ILEXP_LOCUS48024</name>
</gene>
<proteinExistence type="predicted"/>
<keyword evidence="2" id="KW-1185">Reference proteome</keyword>
<organism evidence="1 2">
    <name type="scientific">Ilex paraguariensis</name>
    <name type="common">yerba mate</name>
    <dbReference type="NCBI Taxonomy" id="185542"/>
    <lineage>
        <taxon>Eukaryota</taxon>
        <taxon>Viridiplantae</taxon>
        <taxon>Streptophyta</taxon>
        <taxon>Embryophyta</taxon>
        <taxon>Tracheophyta</taxon>
        <taxon>Spermatophyta</taxon>
        <taxon>Magnoliopsida</taxon>
        <taxon>eudicotyledons</taxon>
        <taxon>Gunneridae</taxon>
        <taxon>Pentapetalae</taxon>
        <taxon>asterids</taxon>
        <taxon>campanulids</taxon>
        <taxon>Aquifoliales</taxon>
        <taxon>Aquifoliaceae</taxon>
        <taxon>Ilex</taxon>
    </lineage>
</organism>
<sequence length="256" mass="27447">MRMESCPNTQKRQRPKCLAHRALSAFVHLAYQGHPCPCRHYTCQRRPAPRLLRLLKPVLTSAPHLPKAPSAPHLAYQGALCSPQHLTSQGHPFCASPPKGVHAHVHVSATPAKGALHLACQGHLGSCSPQCLNCQGRPTFGSLPANGTLAYLNALPNKGAYSVLLAPCLIRVLAHLVSQGYPRLCSPWCLACLTRLRAYHLTCLGAYFPSLGAFPALAPPIASRSSRSTPSAQSPLLRLSSSHLVPSPPVSDAMLR</sequence>
<name>A0ABC8UCU8_9AQUA</name>
<protein>
    <submittedName>
        <fullName evidence="1">Uncharacterized protein</fullName>
    </submittedName>
</protein>
<dbReference type="AlphaFoldDB" id="A0ABC8UCU8"/>
<comment type="caution">
    <text evidence="1">The sequence shown here is derived from an EMBL/GenBank/DDBJ whole genome shotgun (WGS) entry which is preliminary data.</text>
</comment>
<dbReference type="EMBL" id="CAUOFW020007227">
    <property type="protein sequence ID" value="CAK9178109.1"/>
    <property type="molecule type" value="Genomic_DNA"/>
</dbReference>
<reference evidence="1 2" key="1">
    <citation type="submission" date="2024-02" db="EMBL/GenBank/DDBJ databases">
        <authorList>
            <person name="Vignale AGUSTIN F."/>
            <person name="Sosa J E."/>
            <person name="Modenutti C."/>
        </authorList>
    </citation>
    <scope>NUCLEOTIDE SEQUENCE [LARGE SCALE GENOMIC DNA]</scope>
</reference>
<evidence type="ECO:0000313" key="2">
    <source>
        <dbReference type="Proteomes" id="UP001642360"/>
    </source>
</evidence>
<dbReference type="Proteomes" id="UP001642360">
    <property type="component" value="Unassembled WGS sequence"/>
</dbReference>
<evidence type="ECO:0000313" key="1">
    <source>
        <dbReference type="EMBL" id="CAK9178109.1"/>
    </source>
</evidence>
<accession>A0ABC8UCU8</accession>